<evidence type="ECO:0000256" key="4">
    <source>
        <dbReference type="ARBA" id="ARBA00023212"/>
    </source>
</evidence>
<dbReference type="GO" id="GO:0005930">
    <property type="term" value="C:axoneme"/>
    <property type="evidence" value="ECO:0007669"/>
    <property type="project" value="UniProtKB-SubCell"/>
</dbReference>
<reference evidence="9" key="1">
    <citation type="submission" date="2017-01" db="EMBL/GenBank/DDBJ databases">
        <title>A deep insight into the sialotranscriptome of adult male and female Cluex tarsalis mosquitoes.</title>
        <authorList>
            <person name="Ribeiro J.M."/>
            <person name="Moreira F."/>
            <person name="Bernard K.A."/>
            <person name="Calvo E."/>
        </authorList>
    </citation>
    <scope>NUCLEOTIDE SEQUENCE</scope>
    <source>
        <strain evidence="9">Kern County</strain>
        <tissue evidence="9">Salivary glands</tissue>
    </source>
</reference>
<dbReference type="AlphaFoldDB" id="A0A1Q3G5D4"/>
<sequence length="761" mass="88150">MLRCSGLPFLPGNTFPDLSQTRFHKSHHFDRWSRICMLADQKRPGIGGKQYSPTDGPEYCLPSLYPPRQGPLLPSWLSYDRKVLCFHGFFQETLSEVDRIPYQIRKVKILYYLEDNTMQVSEPRTMNSGIPQGCLVTRQRIPRPAPYDGEFTSLLDLNINHTVQLFDRVYTITGCDDFTRRFLNRLGVSVPECVEPPIDPSTELRKKQDAAKLAKRPAYKIDTLGKFLEYDRKVLRFQGFWDDRSSLFGDLHELEVLYHLSDDTFEIKEKLPLNSGRDSNGMFLRRGRLPKQFDRLPVMGEGTPVTVLNVLGGGLKGGRYLTDSVGIGKKDDNYYRDADLAIGKMINVYGRTIMLTDCDRYTQDYYRTKFGCEDFTPIHGYSVIRDEYQRRCRRDRELPPYNGWGSHEDSEGNCITVEPHPPKIDFRKFVIYDRCNLRFGARMISNIKENNDRFFVITYYLSDDTVSVYELQIRNSGFQGGEFIKRARILTPNQDIFTPNRPSYYKAQDFYLGTSVILQDHKFYVTNADIYALKFMESHCEEFPLSNVSKIVQKIRNALQPIYKDYVAKHMSKVVHKKIDNVSVATVSYEALRDMLLELLGDQIVDQEIVTLCRQFSAESRQNVKCDKELVRSAVHAELTRDLWHDLQRTKEHLYHLDPMSDGWMTPSQIVKTIKACRIPLDNALIDGMLEVLNRNQRGDIEVKDFLNMLNPIEAPCKPLQPLNIKHDICYFTPYRVTGNLIDWDKLLASIDLESSLTTQT</sequence>
<feature type="domain" description="DM10" evidence="8">
    <location>
        <begin position="433"/>
        <end position="540"/>
    </location>
</feature>
<comment type="function">
    <text evidence="6">Microtubule inner protein (MIP) part of the dynein-decorated doublet microtubules (DMTs) in cilia axoneme, which is required for motile cilia beating.</text>
</comment>
<dbReference type="PANTHER" id="PTHR12086">
    <property type="entry name" value="EF-HAND DOMAIN C-TERMINAL CONTAINING PROTEIN"/>
    <property type="match status" value="1"/>
</dbReference>
<dbReference type="InterPro" id="IPR006602">
    <property type="entry name" value="DM10_dom"/>
</dbReference>
<comment type="subcellular location">
    <subcellularLocation>
        <location evidence="1">Cytoplasm</location>
        <location evidence="1">Cytoskeleton</location>
        <location evidence="1">Cilium axoneme</location>
    </subcellularLocation>
</comment>
<dbReference type="Gene3D" id="2.30.29.170">
    <property type="match status" value="3"/>
</dbReference>
<dbReference type="GO" id="GO:0010975">
    <property type="term" value="P:regulation of neuron projection development"/>
    <property type="evidence" value="ECO:0007669"/>
    <property type="project" value="TreeGrafter"/>
</dbReference>
<dbReference type="GO" id="GO:0005874">
    <property type="term" value="C:microtubule"/>
    <property type="evidence" value="ECO:0007669"/>
    <property type="project" value="TreeGrafter"/>
</dbReference>
<keyword evidence="4" id="KW-0206">Cytoskeleton</keyword>
<keyword evidence="3" id="KW-0677">Repeat</keyword>
<dbReference type="PANTHER" id="PTHR12086:SF11">
    <property type="entry name" value="EF-HAND DOMAIN-CONTAINING FAMILY MEMBER C2"/>
    <property type="match status" value="1"/>
</dbReference>
<dbReference type="Gene3D" id="1.10.238.10">
    <property type="entry name" value="EF-hand"/>
    <property type="match status" value="1"/>
</dbReference>
<dbReference type="EMBL" id="GFDL01000038">
    <property type="protein sequence ID" value="JAV35007.1"/>
    <property type="molecule type" value="Transcribed_RNA"/>
</dbReference>
<dbReference type="PROSITE" id="PS51336">
    <property type="entry name" value="DM10"/>
    <property type="match status" value="3"/>
</dbReference>
<keyword evidence="5" id="KW-0966">Cell projection</keyword>
<feature type="domain" description="DM10" evidence="8">
    <location>
        <begin position="231"/>
        <end position="370"/>
    </location>
</feature>
<proteinExistence type="predicted"/>
<evidence type="ECO:0000259" key="8">
    <source>
        <dbReference type="PROSITE" id="PS51336"/>
    </source>
</evidence>
<evidence type="ECO:0000256" key="5">
    <source>
        <dbReference type="ARBA" id="ARBA00023273"/>
    </source>
</evidence>
<feature type="domain" description="DM10" evidence="8">
    <location>
        <begin position="80"/>
        <end position="187"/>
    </location>
</feature>
<dbReference type="FunFam" id="2.30.29.170:FF:000004">
    <property type="entry name" value="EF-hand domain containing 2"/>
    <property type="match status" value="1"/>
</dbReference>
<evidence type="ECO:0000256" key="7">
    <source>
        <dbReference type="ARBA" id="ARBA00039880"/>
    </source>
</evidence>
<dbReference type="FunFam" id="2.30.29.170:FF:000001">
    <property type="entry name" value="EF-hand domain containing 1"/>
    <property type="match status" value="1"/>
</dbReference>
<dbReference type="InterPro" id="IPR040193">
    <property type="entry name" value="EFHC1/EFHC2/EFHB"/>
</dbReference>
<keyword evidence="2" id="KW-0963">Cytoplasm</keyword>
<protein>
    <recommendedName>
        <fullName evidence="7">EF-hand domain-containing family member C2</fullName>
    </recommendedName>
</protein>
<evidence type="ECO:0000256" key="6">
    <source>
        <dbReference type="ARBA" id="ARBA00035003"/>
    </source>
</evidence>
<name>A0A1Q3G5D4_CULTA</name>
<dbReference type="InterPro" id="IPR011992">
    <property type="entry name" value="EF-hand-dom_pair"/>
</dbReference>
<dbReference type="FunFam" id="2.30.29.170:FF:000002">
    <property type="entry name" value="EF-hand domain (C-terminal) containing 1"/>
    <property type="match status" value="1"/>
</dbReference>
<organism evidence="9">
    <name type="scientific">Culex tarsalis</name>
    <name type="common">Encephalitis mosquito</name>
    <dbReference type="NCBI Taxonomy" id="7177"/>
    <lineage>
        <taxon>Eukaryota</taxon>
        <taxon>Metazoa</taxon>
        <taxon>Ecdysozoa</taxon>
        <taxon>Arthropoda</taxon>
        <taxon>Hexapoda</taxon>
        <taxon>Insecta</taxon>
        <taxon>Pterygota</taxon>
        <taxon>Neoptera</taxon>
        <taxon>Endopterygota</taxon>
        <taxon>Diptera</taxon>
        <taxon>Nematocera</taxon>
        <taxon>Culicoidea</taxon>
        <taxon>Culicidae</taxon>
        <taxon>Culicinae</taxon>
        <taxon>Culicini</taxon>
        <taxon>Culex</taxon>
        <taxon>Culex</taxon>
    </lineage>
</organism>
<evidence type="ECO:0000256" key="3">
    <source>
        <dbReference type="ARBA" id="ARBA00022737"/>
    </source>
</evidence>
<dbReference type="Pfam" id="PF06565">
    <property type="entry name" value="DM10_dom"/>
    <property type="match status" value="3"/>
</dbReference>
<dbReference type="SMART" id="SM00676">
    <property type="entry name" value="DM10"/>
    <property type="match status" value="3"/>
</dbReference>
<dbReference type="SUPFAM" id="SSF47473">
    <property type="entry name" value="EF-hand"/>
    <property type="match status" value="1"/>
</dbReference>
<evidence type="ECO:0000256" key="1">
    <source>
        <dbReference type="ARBA" id="ARBA00004430"/>
    </source>
</evidence>
<evidence type="ECO:0000313" key="9">
    <source>
        <dbReference type="EMBL" id="JAV35007.1"/>
    </source>
</evidence>
<evidence type="ECO:0000256" key="2">
    <source>
        <dbReference type="ARBA" id="ARBA00022490"/>
    </source>
</evidence>
<accession>A0A1Q3G5D4</accession>